<accession>A0A6A6PKC7</accession>
<keyword evidence="3" id="KW-1185">Reference proteome</keyword>
<feature type="compositionally biased region" description="Basic residues" evidence="1">
    <location>
        <begin position="1"/>
        <end position="25"/>
    </location>
</feature>
<evidence type="ECO:0000313" key="3">
    <source>
        <dbReference type="Proteomes" id="UP000799767"/>
    </source>
</evidence>
<dbReference type="RefSeq" id="XP_033587039.1">
    <property type="nucleotide sequence ID" value="XM_033730025.1"/>
</dbReference>
<organism evidence="2 3">
    <name type="scientific">Neohortaea acidophila</name>
    <dbReference type="NCBI Taxonomy" id="245834"/>
    <lineage>
        <taxon>Eukaryota</taxon>
        <taxon>Fungi</taxon>
        <taxon>Dikarya</taxon>
        <taxon>Ascomycota</taxon>
        <taxon>Pezizomycotina</taxon>
        <taxon>Dothideomycetes</taxon>
        <taxon>Dothideomycetidae</taxon>
        <taxon>Mycosphaerellales</taxon>
        <taxon>Teratosphaeriaceae</taxon>
        <taxon>Neohortaea</taxon>
    </lineage>
</organism>
<name>A0A6A6PKC7_9PEZI</name>
<dbReference type="Proteomes" id="UP000799767">
    <property type="component" value="Unassembled WGS sequence"/>
</dbReference>
<proteinExistence type="predicted"/>
<evidence type="ECO:0000313" key="2">
    <source>
        <dbReference type="EMBL" id="KAF2480469.1"/>
    </source>
</evidence>
<dbReference type="GeneID" id="54471027"/>
<gene>
    <name evidence="2" type="ORF">BDY17DRAFT_193449</name>
</gene>
<protein>
    <submittedName>
        <fullName evidence="2">Uncharacterized protein</fullName>
    </submittedName>
</protein>
<feature type="region of interest" description="Disordered" evidence="1">
    <location>
        <begin position="1"/>
        <end position="30"/>
    </location>
</feature>
<dbReference type="OrthoDB" id="3646601at2759"/>
<evidence type="ECO:0000256" key="1">
    <source>
        <dbReference type="SAM" id="MobiDB-lite"/>
    </source>
</evidence>
<sequence>MAKPKPSKVSKVKAKKASNGKKNVKTTKALAAKEPDVLQLTAETDGAKKPRGLLDLPPEIWSKICKLAVKDDSPVLLKPGSPHYENPTVVRQPGITRVCRRIREECLPEFYRVNHFVRMPHLYPDQFHRSVGVGLVASFNALFSIEYYSMERWSRKTGAEVSQLYNLAISRAVRSELDMTAEKGTAPLSAKTRRILDRGMSCWRPRVWKASKKLEWDRWTSAGPRLGKVRP</sequence>
<dbReference type="EMBL" id="MU001639">
    <property type="protein sequence ID" value="KAF2480469.1"/>
    <property type="molecule type" value="Genomic_DNA"/>
</dbReference>
<dbReference type="AlphaFoldDB" id="A0A6A6PKC7"/>
<reference evidence="2" key="1">
    <citation type="journal article" date="2020" name="Stud. Mycol.">
        <title>101 Dothideomycetes genomes: a test case for predicting lifestyles and emergence of pathogens.</title>
        <authorList>
            <person name="Haridas S."/>
            <person name="Albert R."/>
            <person name="Binder M."/>
            <person name="Bloem J."/>
            <person name="Labutti K."/>
            <person name="Salamov A."/>
            <person name="Andreopoulos B."/>
            <person name="Baker S."/>
            <person name="Barry K."/>
            <person name="Bills G."/>
            <person name="Bluhm B."/>
            <person name="Cannon C."/>
            <person name="Castanera R."/>
            <person name="Culley D."/>
            <person name="Daum C."/>
            <person name="Ezra D."/>
            <person name="Gonzalez J."/>
            <person name="Henrissat B."/>
            <person name="Kuo A."/>
            <person name="Liang C."/>
            <person name="Lipzen A."/>
            <person name="Lutzoni F."/>
            <person name="Magnuson J."/>
            <person name="Mondo S."/>
            <person name="Nolan M."/>
            <person name="Ohm R."/>
            <person name="Pangilinan J."/>
            <person name="Park H.-J."/>
            <person name="Ramirez L."/>
            <person name="Alfaro M."/>
            <person name="Sun H."/>
            <person name="Tritt A."/>
            <person name="Yoshinaga Y."/>
            <person name="Zwiers L.-H."/>
            <person name="Turgeon B."/>
            <person name="Goodwin S."/>
            <person name="Spatafora J."/>
            <person name="Crous P."/>
            <person name="Grigoriev I."/>
        </authorList>
    </citation>
    <scope>NUCLEOTIDE SEQUENCE</scope>
    <source>
        <strain evidence="2">CBS 113389</strain>
    </source>
</reference>